<reference evidence="1 2" key="1">
    <citation type="submission" date="2018-03" db="EMBL/GenBank/DDBJ databases">
        <title>Genomic Encyclopedia of Type Strains, Phase III (KMG-III): the genomes of soil and plant-associated and newly described type strains.</title>
        <authorList>
            <person name="Whitman W."/>
        </authorList>
    </citation>
    <scope>NUCLEOTIDE SEQUENCE [LARGE SCALE GENOMIC DNA]</scope>
    <source>
        <strain evidence="1 2">CGMCC 4.7125</strain>
    </source>
</reference>
<evidence type="ECO:0000313" key="2">
    <source>
        <dbReference type="Proteomes" id="UP000238362"/>
    </source>
</evidence>
<dbReference type="RefSeq" id="WP_146147513.1">
    <property type="nucleotide sequence ID" value="NZ_PVNH01000006.1"/>
</dbReference>
<gene>
    <name evidence="1" type="ORF">B0I33_106239</name>
</gene>
<dbReference type="EMBL" id="PVNH01000006">
    <property type="protein sequence ID" value="PRX47140.1"/>
    <property type="molecule type" value="Genomic_DNA"/>
</dbReference>
<name>A0A2T0LTS6_9PSEU</name>
<dbReference type="AlphaFoldDB" id="A0A2T0LTS6"/>
<evidence type="ECO:0000313" key="1">
    <source>
        <dbReference type="EMBL" id="PRX47140.1"/>
    </source>
</evidence>
<dbReference type="Proteomes" id="UP000238362">
    <property type="component" value="Unassembled WGS sequence"/>
</dbReference>
<protein>
    <submittedName>
        <fullName evidence="1">Uncharacterized protein</fullName>
    </submittedName>
</protein>
<comment type="caution">
    <text evidence="1">The sequence shown here is derived from an EMBL/GenBank/DDBJ whole genome shotgun (WGS) entry which is preliminary data.</text>
</comment>
<proteinExistence type="predicted"/>
<keyword evidence="2" id="KW-1185">Reference proteome</keyword>
<accession>A0A2T0LTS6</accession>
<organism evidence="1 2">
    <name type="scientific">Prauserella shujinwangii</name>
    <dbReference type="NCBI Taxonomy" id="1453103"/>
    <lineage>
        <taxon>Bacteria</taxon>
        <taxon>Bacillati</taxon>
        <taxon>Actinomycetota</taxon>
        <taxon>Actinomycetes</taxon>
        <taxon>Pseudonocardiales</taxon>
        <taxon>Pseudonocardiaceae</taxon>
        <taxon>Prauserella</taxon>
    </lineage>
</organism>
<sequence length="63" mass="7125">MSGTATRAHEIIDVYGIRHRERDGVLYLSHEKRQALAVARCGQVIFHRGDASQPEPCEVCYAR</sequence>